<name>A0A2V3HSW0_9ARCH</name>
<evidence type="ECO:0000259" key="3">
    <source>
        <dbReference type="PROSITE" id="PS51186"/>
    </source>
</evidence>
<feature type="domain" description="N-acetyltransferase" evidence="3">
    <location>
        <begin position="1"/>
        <end position="153"/>
    </location>
</feature>
<evidence type="ECO:0000256" key="2">
    <source>
        <dbReference type="ARBA" id="ARBA00023315"/>
    </source>
</evidence>
<dbReference type="EMBL" id="PSPG01000017">
    <property type="protein sequence ID" value="PXF20851.1"/>
    <property type="molecule type" value="Genomic_DNA"/>
</dbReference>
<sequence>MRIERLSPNEWERLQSIRLRSLLESPESFSTTHEQASLFPHESWVKQLEDLPTFVAVLDGGDAGIVRGEHDEEKDEVWLISLWVAPEARGLGIGETLAREVIDWVKSIGNQTLVLEVREGNKHARDLYARMGFLPNGAVPTDCCEIQLELVLE</sequence>
<protein>
    <recommendedName>
        <fullName evidence="3">N-acetyltransferase domain-containing protein</fullName>
    </recommendedName>
</protein>
<accession>A0A2V3HSW0</accession>
<evidence type="ECO:0000256" key="1">
    <source>
        <dbReference type="ARBA" id="ARBA00022679"/>
    </source>
</evidence>
<keyword evidence="1" id="KW-0808">Transferase</keyword>
<reference evidence="4 5" key="1">
    <citation type="journal article" date="2015" name="Nat. Commun.">
        <title>Genomic and transcriptomic evidence for scavenging of diverse organic compounds by widespread deep-sea archaea.</title>
        <authorList>
            <person name="Li M."/>
            <person name="Baker B.J."/>
            <person name="Anantharaman K."/>
            <person name="Jain S."/>
            <person name="Breier J.A."/>
            <person name="Dick G.J."/>
        </authorList>
    </citation>
    <scope>NUCLEOTIDE SEQUENCE [LARGE SCALE GENOMIC DNA]</scope>
    <source>
        <strain evidence="4">Cayman_51_deep</strain>
    </source>
</reference>
<dbReference type="Gene3D" id="3.40.630.30">
    <property type="match status" value="1"/>
</dbReference>
<organism evidence="4 5">
    <name type="scientific">Candidatus Thalassarchaeum betae</name>
    <dbReference type="NCBI Taxonomy" id="2599289"/>
    <lineage>
        <taxon>Archaea</taxon>
        <taxon>Methanobacteriati</taxon>
        <taxon>Thermoplasmatota</taxon>
        <taxon>Candidatus Poseidoniia</taxon>
        <taxon>Candidatus Poseidoniales</taxon>
        <taxon>Candidatus Thalassarchaeaceae</taxon>
        <taxon>Candidatus Thalassarchaeum</taxon>
    </lineage>
</organism>
<dbReference type="PROSITE" id="PS51186">
    <property type="entry name" value="GNAT"/>
    <property type="match status" value="1"/>
</dbReference>
<dbReference type="Pfam" id="PF00583">
    <property type="entry name" value="Acetyltransf_1"/>
    <property type="match status" value="1"/>
</dbReference>
<dbReference type="CDD" id="cd04301">
    <property type="entry name" value="NAT_SF"/>
    <property type="match status" value="1"/>
</dbReference>
<dbReference type="PANTHER" id="PTHR43877:SF2">
    <property type="entry name" value="AMINOALKYLPHOSPHONATE N-ACETYLTRANSFERASE-RELATED"/>
    <property type="match status" value="1"/>
</dbReference>
<dbReference type="InterPro" id="IPR050832">
    <property type="entry name" value="Bact_Acetyltransf"/>
</dbReference>
<dbReference type="InterPro" id="IPR016181">
    <property type="entry name" value="Acyl_CoA_acyltransferase"/>
</dbReference>
<dbReference type="PANTHER" id="PTHR43877">
    <property type="entry name" value="AMINOALKYLPHOSPHONATE N-ACETYLTRANSFERASE-RELATED-RELATED"/>
    <property type="match status" value="1"/>
</dbReference>
<proteinExistence type="predicted"/>
<dbReference type="InterPro" id="IPR000182">
    <property type="entry name" value="GNAT_dom"/>
</dbReference>
<evidence type="ECO:0000313" key="4">
    <source>
        <dbReference type="EMBL" id="PXF20851.1"/>
    </source>
</evidence>
<keyword evidence="2" id="KW-0012">Acyltransferase</keyword>
<dbReference type="GO" id="GO:0016747">
    <property type="term" value="F:acyltransferase activity, transferring groups other than amino-acyl groups"/>
    <property type="evidence" value="ECO:0007669"/>
    <property type="project" value="InterPro"/>
</dbReference>
<dbReference type="AlphaFoldDB" id="A0A2V3HSW0"/>
<dbReference type="Proteomes" id="UP000248161">
    <property type="component" value="Unassembled WGS sequence"/>
</dbReference>
<dbReference type="SUPFAM" id="SSF55729">
    <property type="entry name" value="Acyl-CoA N-acyltransferases (Nat)"/>
    <property type="match status" value="1"/>
</dbReference>
<comment type="caution">
    <text evidence="4">The sequence shown here is derived from an EMBL/GenBank/DDBJ whole genome shotgun (WGS) entry which is preliminary data.</text>
</comment>
<evidence type="ECO:0000313" key="5">
    <source>
        <dbReference type="Proteomes" id="UP000248161"/>
    </source>
</evidence>
<gene>
    <name evidence="4" type="ORF">CXX69_06425</name>
</gene>